<dbReference type="GO" id="GO:0016891">
    <property type="term" value="F:RNA endonuclease activity producing 5'-phosphomonoesters, hydrolytic mechanism"/>
    <property type="evidence" value="ECO:0007669"/>
    <property type="project" value="TreeGrafter"/>
</dbReference>
<dbReference type="AlphaFoldDB" id="A0A1U9NID1"/>
<dbReference type="InterPro" id="IPR007581">
    <property type="entry name" value="Endonuclease-V"/>
</dbReference>
<reference evidence="8" key="1">
    <citation type="submission" date="2017-02" db="EMBL/GenBank/DDBJ databases">
        <title>Comparative genomics and description of representatives of a novel lineage of planctomycetes thriving in anoxic sediments.</title>
        <authorList>
            <person name="Spring S."/>
            <person name="Bunk B."/>
            <person name="Sproer C."/>
        </authorList>
    </citation>
    <scope>NUCLEOTIDE SEQUENCE [LARGE SCALE GENOMIC DNA]</scope>
    <source>
        <strain evidence="8">ST-NAGAB-D1</strain>
    </source>
</reference>
<dbReference type="STRING" id="1936003.STSP2_00484"/>
<comment type="subcellular location">
    <subcellularLocation>
        <location evidence="1 6">Cytoplasm</location>
    </subcellularLocation>
</comment>
<dbReference type="GO" id="GO:0006281">
    <property type="term" value="P:DNA repair"/>
    <property type="evidence" value="ECO:0007669"/>
    <property type="project" value="UniProtKB-UniRule"/>
</dbReference>
<keyword evidence="6" id="KW-0227">DNA damage</keyword>
<keyword evidence="5 6" id="KW-0378">Hydrolase</keyword>
<keyword evidence="6" id="KW-0460">Magnesium</keyword>
<keyword evidence="6" id="KW-0234">DNA repair</keyword>
<sequence length="224" mass="25206">MRVKNLHGWDLDYKQARALQEELAGKLRFTSFDKKPKLVAGLDCAFSKDGSRIGAVIVVMRWPDFEIVETAEAVRPVQMPYVPGYLSFREGPACIAAAMKLKHVPSVFIIDGQGTAHPRRMGLASHLGLFFDRPTIGCAKSRLTGEHDEPGPEKGDYAWLWDDNEKIGAVLRTRTRVKPVYVSPGHKCTRQDAIRIVLQCTTKYKLPEPTRIAHQLVTKMKPRI</sequence>
<comment type="similarity">
    <text evidence="6">Belongs to the endonuclease V family.</text>
</comment>
<evidence type="ECO:0000256" key="1">
    <source>
        <dbReference type="ARBA" id="ARBA00004496"/>
    </source>
</evidence>
<comment type="cofactor">
    <cofactor evidence="6">
        <name>Mg(2+)</name>
        <dbReference type="ChEBI" id="CHEBI:18420"/>
    </cofactor>
</comment>
<dbReference type="Gene3D" id="3.30.2170.10">
    <property type="entry name" value="archaeoglobus fulgidus dsm 4304 superfamily"/>
    <property type="match status" value="1"/>
</dbReference>
<dbReference type="GO" id="GO:0005737">
    <property type="term" value="C:cytoplasm"/>
    <property type="evidence" value="ECO:0007669"/>
    <property type="project" value="UniProtKB-SubCell"/>
</dbReference>
<dbReference type="HAMAP" id="MF_00801">
    <property type="entry name" value="Endonuclease_5"/>
    <property type="match status" value="1"/>
</dbReference>
<organism evidence="7 8">
    <name type="scientific">Anaerohalosphaera lusitana</name>
    <dbReference type="NCBI Taxonomy" id="1936003"/>
    <lineage>
        <taxon>Bacteria</taxon>
        <taxon>Pseudomonadati</taxon>
        <taxon>Planctomycetota</taxon>
        <taxon>Phycisphaerae</taxon>
        <taxon>Sedimentisphaerales</taxon>
        <taxon>Anaerohalosphaeraceae</taxon>
        <taxon>Anaerohalosphaera</taxon>
    </lineage>
</organism>
<dbReference type="GO" id="GO:0000287">
    <property type="term" value="F:magnesium ion binding"/>
    <property type="evidence" value="ECO:0007669"/>
    <property type="project" value="UniProtKB-UniRule"/>
</dbReference>
<dbReference type="EMBL" id="CP019791">
    <property type="protein sequence ID" value="AQT67340.1"/>
    <property type="molecule type" value="Genomic_DNA"/>
</dbReference>
<name>A0A1U9NID1_9BACT</name>
<protein>
    <recommendedName>
        <fullName evidence="6">Endonuclease V</fullName>
        <ecNumber evidence="6">3.1.21.7</ecNumber>
    </recommendedName>
    <alternativeName>
        <fullName evidence="6">Deoxyinosine 3'endonuclease</fullName>
    </alternativeName>
    <alternativeName>
        <fullName evidence="6">Deoxyribonuclease V</fullName>
        <shortName evidence="6">DNase V</shortName>
    </alternativeName>
</protein>
<keyword evidence="4 6" id="KW-0255">Endonuclease</keyword>
<accession>A0A1U9NID1</accession>
<evidence type="ECO:0000256" key="4">
    <source>
        <dbReference type="ARBA" id="ARBA00022759"/>
    </source>
</evidence>
<evidence type="ECO:0000256" key="5">
    <source>
        <dbReference type="ARBA" id="ARBA00022801"/>
    </source>
</evidence>
<evidence type="ECO:0000256" key="6">
    <source>
        <dbReference type="HAMAP-Rule" id="MF_00801"/>
    </source>
</evidence>
<evidence type="ECO:0000313" key="7">
    <source>
        <dbReference type="EMBL" id="AQT67340.1"/>
    </source>
</evidence>
<dbReference type="Pfam" id="PF04493">
    <property type="entry name" value="Endonuclease_5"/>
    <property type="match status" value="1"/>
</dbReference>
<feature type="site" description="Interaction with target DNA" evidence="6">
    <location>
        <position position="81"/>
    </location>
</feature>
<dbReference type="Proteomes" id="UP000189674">
    <property type="component" value="Chromosome"/>
</dbReference>
<keyword evidence="8" id="KW-1185">Reference proteome</keyword>
<dbReference type="PANTHER" id="PTHR28511:SF1">
    <property type="entry name" value="ENDONUCLEASE V"/>
    <property type="match status" value="1"/>
</dbReference>
<dbReference type="GO" id="GO:0043737">
    <property type="term" value="F:deoxyribonuclease V activity"/>
    <property type="evidence" value="ECO:0007669"/>
    <property type="project" value="UniProtKB-UniRule"/>
</dbReference>
<gene>
    <name evidence="6 7" type="primary">nfi</name>
    <name evidence="7" type="ORF">STSP2_00484</name>
</gene>
<dbReference type="KEGG" id="alus:STSP2_00484"/>
<dbReference type="PANTHER" id="PTHR28511">
    <property type="entry name" value="ENDONUCLEASE V"/>
    <property type="match status" value="1"/>
</dbReference>
<keyword evidence="6" id="KW-0479">Metal-binding</keyword>
<comment type="catalytic activity">
    <reaction evidence="6">
        <text>Endonucleolytic cleavage at apurinic or apyrimidinic sites to products with a 5'-phosphate.</text>
        <dbReference type="EC" id="3.1.21.7"/>
    </reaction>
</comment>
<evidence type="ECO:0000256" key="2">
    <source>
        <dbReference type="ARBA" id="ARBA00022490"/>
    </source>
</evidence>
<proteinExistence type="inferred from homology"/>
<dbReference type="GO" id="GO:0003727">
    <property type="term" value="F:single-stranded RNA binding"/>
    <property type="evidence" value="ECO:0007669"/>
    <property type="project" value="TreeGrafter"/>
</dbReference>
<feature type="binding site" evidence="6">
    <location>
        <position position="43"/>
    </location>
    <ligand>
        <name>Mg(2+)</name>
        <dbReference type="ChEBI" id="CHEBI:18420"/>
    </ligand>
</feature>
<keyword evidence="2 6" id="KW-0963">Cytoplasm</keyword>
<dbReference type="NCBIfam" id="NF008629">
    <property type="entry name" value="PRK11617.1"/>
    <property type="match status" value="1"/>
</dbReference>
<dbReference type="EC" id="3.1.21.7" evidence="6"/>
<evidence type="ECO:0000256" key="3">
    <source>
        <dbReference type="ARBA" id="ARBA00022722"/>
    </source>
</evidence>
<feature type="binding site" evidence="6">
    <location>
        <position position="111"/>
    </location>
    <ligand>
        <name>Mg(2+)</name>
        <dbReference type="ChEBI" id="CHEBI:18420"/>
    </ligand>
</feature>
<keyword evidence="3 6" id="KW-0540">Nuclease</keyword>
<comment type="function">
    <text evidence="6">DNA repair enzyme involved in the repair of deaminated bases. Selectively cleaves double-stranded DNA at the second phosphodiester bond 3' to a deoxyinosine leaving behind the intact lesion on the nicked DNA.</text>
</comment>
<evidence type="ECO:0000313" key="8">
    <source>
        <dbReference type="Proteomes" id="UP000189674"/>
    </source>
</evidence>
<dbReference type="CDD" id="cd06559">
    <property type="entry name" value="Endonuclease_V"/>
    <property type="match status" value="1"/>
</dbReference>